<name>A0AAV1A4A8_VICFA</name>
<accession>A0AAV1A4A8</accession>
<evidence type="ECO:0000313" key="1">
    <source>
        <dbReference type="EMBL" id="CAI8604473.1"/>
    </source>
</evidence>
<reference evidence="1 2" key="1">
    <citation type="submission" date="2023-01" db="EMBL/GenBank/DDBJ databases">
        <authorList>
            <person name="Kreplak J."/>
        </authorList>
    </citation>
    <scope>NUCLEOTIDE SEQUENCE [LARGE SCALE GENOMIC DNA]</scope>
</reference>
<keyword evidence="2" id="KW-1185">Reference proteome</keyword>
<organism evidence="1 2">
    <name type="scientific">Vicia faba</name>
    <name type="common">Broad bean</name>
    <name type="synonym">Faba vulgaris</name>
    <dbReference type="NCBI Taxonomy" id="3906"/>
    <lineage>
        <taxon>Eukaryota</taxon>
        <taxon>Viridiplantae</taxon>
        <taxon>Streptophyta</taxon>
        <taxon>Embryophyta</taxon>
        <taxon>Tracheophyta</taxon>
        <taxon>Spermatophyta</taxon>
        <taxon>Magnoliopsida</taxon>
        <taxon>eudicotyledons</taxon>
        <taxon>Gunneridae</taxon>
        <taxon>Pentapetalae</taxon>
        <taxon>rosids</taxon>
        <taxon>fabids</taxon>
        <taxon>Fabales</taxon>
        <taxon>Fabaceae</taxon>
        <taxon>Papilionoideae</taxon>
        <taxon>50 kb inversion clade</taxon>
        <taxon>NPAAA clade</taxon>
        <taxon>Hologalegina</taxon>
        <taxon>IRL clade</taxon>
        <taxon>Fabeae</taxon>
        <taxon>Vicia</taxon>
    </lineage>
</organism>
<proteinExistence type="predicted"/>
<dbReference type="EMBL" id="OX451738">
    <property type="protein sequence ID" value="CAI8604473.1"/>
    <property type="molecule type" value="Genomic_DNA"/>
</dbReference>
<dbReference type="AlphaFoldDB" id="A0AAV1A4A8"/>
<evidence type="ECO:0008006" key="3">
    <source>
        <dbReference type="Google" id="ProtNLM"/>
    </source>
</evidence>
<gene>
    <name evidence="1" type="ORF">VFH_III134680</name>
</gene>
<sequence>MYSASHDDNATNGSILEFQATGAPPSINTYPAVDFRSSASLHQLESIISDSEKLARVVPILRGHTLQWWLQWSQKHPSASWEAFTSAILWCFKPEFREVVPETDEAGESYSEFSNSIFTKLDLEPTKPVKEDYFLEDIISDLEIVVADQRVPYPTPTVMQQQIQLPFSVVPPPLLKSLIIIPISLKLWSMKAYPILPNPWHKSLPLCRYQKRRL</sequence>
<dbReference type="Proteomes" id="UP001157006">
    <property type="component" value="Chromosome 3"/>
</dbReference>
<evidence type="ECO:0000313" key="2">
    <source>
        <dbReference type="Proteomes" id="UP001157006"/>
    </source>
</evidence>
<protein>
    <recommendedName>
        <fullName evidence="3">Retrotransposon gag domain-containing protein</fullName>
    </recommendedName>
</protein>